<comment type="caution">
    <text evidence="2">The sequence shown here is derived from an EMBL/GenBank/DDBJ whole genome shotgun (WGS) entry which is preliminary data.</text>
</comment>
<protein>
    <submittedName>
        <fullName evidence="2">Uncharacterized protein</fullName>
    </submittedName>
</protein>
<evidence type="ECO:0000256" key="1">
    <source>
        <dbReference type="SAM" id="MobiDB-lite"/>
    </source>
</evidence>
<feature type="region of interest" description="Disordered" evidence="1">
    <location>
        <begin position="861"/>
        <end position="894"/>
    </location>
</feature>
<gene>
    <name evidence="2" type="ORF">PR048_007759</name>
</gene>
<reference evidence="2 3" key="1">
    <citation type="submission" date="2023-02" db="EMBL/GenBank/DDBJ databases">
        <title>LHISI_Scaffold_Assembly.</title>
        <authorList>
            <person name="Stuart O.P."/>
            <person name="Cleave R."/>
            <person name="Magrath M.J.L."/>
            <person name="Mikheyev A.S."/>
        </authorList>
    </citation>
    <scope>NUCLEOTIDE SEQUENCE [LARGE SCALE GENOMIC DNA]</scope>
    <source>
        <strain evidence="2">Daus_M_001</strain>
        <tissue evidence="2">Leg muscle</tissue>
    </source>
</reference>
<evidence type="ECO:0000313" key="2">
    <source>
        <dbReference type="EMBL" id="KAJ8888272.1"/>
    </source>
</evidence>
<feature type="region of interest" description="Disordered" evidence="1">
    <location>
        <begin position="170"/>
        <end position="210"/>
    </location>
</feature>
<organism evidence="2 3">
    <name type="scientific">Dryococelus australis</name>
    <dbReference type="NCBI Taxonomy" id="614101"/>
    <lineage>
        <taxon>Eukaryota</taxon>
        <taxon>Metazoa</taxon>
        <taxon>Ecdysozoa</taxon>
        <taxon>Arthropoda</taxon>
        <taxon>Hexapoda</taxon>
        <taxon>Insecta</taxon>
        <taxon>Pterygota</taxon>
        <taxon>Neoptera</taxon>
        <taxon>Polyneoptera</taxon>
        <taxon>Phasmatodea</taxon>
        <taxon>Verophasmatodea</taxon>
        <taxon>Anareolatae</taxon>
        <taxon>Phasmatidae</taxon>
        <taxon>Eurycanthinae</taxon>
        <taxon>Dryococelus</taxon>
    </lineage>
</organism>
<evidence type="ECO:0000313" key="3">
    <source>
        <dbReference type="Proteomes" id="UP001159363"/>
    </source>
</evidence>
<proteinExistence type="predicted"/>
<feature type="compositionally biased region" description="Polar residues" evidence="1">
    <location>
        <begin position="779"/>
        <end position="791"/>
    </location>
</feature>
<dbReference type="Proteomes" id="UP001159363">
    <property type="component" value="Chromosome 3"/>
</dbReference>
<name>A0ABQ9HV55_9NEOP</name>
<sequence>MNGMHEVVSTDSPEGDISRLVAMNTASPRGGRGGLVVRTLPSDQGEQGFDFKAGSLPDSRNSESCLTTPLFSGFSQEYPVSSRSCIPALLRPHRLSRPRWAWILKAFHDEVSAFEITHTASVSRRGGERRVHVSVKLLRLQRERKGQDRAVSRRQILAVTSYAVTGSHALLPSASPRHPPHHSPKPLAAARGPVSRNCQPTNSLRPVPGRHICGPKGREITVGALDKCVLSHVQRAAVGPALIDLLLTSRSTKAGPTAARCTCFSTHLSSDLRLFPRHSGPQVSYIKLLVSGALYTQDTKPVTRNDVLKASLSSSGVMFIIQGSGREEIGLERWANGSSSFPAGVMSTSRDSDVLRRNVSRCAIRKQTSHRYVGRFLNTPFDGLHRRPATLKEVDLTRPYSMSYFRGGEARSVMWRVMAQRRHAVCGHPCGAAVAKRGITVVQRRQQTSNKFTPPPPIPMPARPAKSCRLAPPAVPNPSSSIFPSSPKESGAKLTRTLLVCFFDRRRNAALCTVVALRRLILFITDSPLTLAGLLVSRRQRIRRNRHDGNTARNARRSDEALGERVTVARMVPSLLELGTRSSIPPLTLYLSVETTFQSESSRSHAAKGHNKFNGHQMSNSHVASTCTTSSRYRTLSTESYVNRTDSIDEKYWKKTFPLARRSWLGLCERTHAAANMRLAFFAITPMQLHRFSSPRLYLESARDRFSAKWLLDLDFQFQLFEIVKSRVLDFTFDSSIVSSSIRNSMSDSKRIQNAVRRTPKDARLNTFTAPGAQRLSREVSNSNKSSTTRTAGVPSPRQHIHPRELALAGCMHAHHGEKQVRDAEIKQRYNKIAARCHGKVYQTVTSELVTSGAFSFNASSAGMQGREKREIPEKTRRPMASSGTIPTCDNPGVTRSGIEPGSLLWEASSITTHPPRYHAERTTDEVQVKNQRKSAILWQAICRKKRRRRRKEPAPVDRATLDESACATEIGHDCAHKPGARICAKFLKFFVDQGGAVAGVRELTGGFLGSIPDVGTLRWPPGVSTESLSQRSVIYGKTARQFSALRVKVVRELVRMFRSPLVLPRFLASDVQNFFNQTTTLRISFAQYSITHYDGNTARLARMSDEALGVRVTVARYSSHVIYAVTAHCDPAFDRLYVNGTNENNVDRIRGKNTVRPVSYYACVPLRLNGMRFDGRFSKQRQKRMV</sequence>
<feature type="compositionally biased region" description="Basic and acidic residues" evidence="1">
    <location>
        <begin position="866"/>
        <end position="877"/>
    </location>
</feature>
<keyword evidence="3" id="KW-1185">Reference proteome</keyword>
<feature type="region of interest" description="Disordered" evidence="1">
    <location>
        <begin position="772"/>
        <end position="800"/>
    </location>
</feature>
<accession>A0ABQ9HV55</accession>
<dbReference type="EMBL" id="JARBHB010000003">
    <property type="protein sequence ID" value="KAJ8888272.1"/>
    <property type="molecule type" value="Genomic_DNA"/>
</dbReference>